<dbReference type="RefSeq" id="WP_167016804.1">
    <property type="nucleotide sequence ID" value="NZ_VWXF01000008.1"/>
</dbReference>
<feature type="compositionally biased region" description="Pro residues" evidence="1">
    <location>
        <begin position="19"/>
        <end position="34"/>
    </location>
</feature>
<feature type="region of interest" description="Disordered" evidence="1">
    <location>
        <begin position="1"/>
        <end position="47"/>
    </location>
</feature>
<evidence type="ECO:0000256" key="1">
    <source>
        <dbReference type="SAM" id="MobiDB-lite"/>
    </source>
</evidence>
<organism evidence="2 3">
    <name type="scientific">Candidatus Pantoea multigeneris</name>
    <dbReference type="NCBI Taxonomy" id="2608357"/>
    <lineage>
        <taxon>Bacteria</taxon>
        <taxon>Pseudomonadati</taxon>
        <taxon>Pseudomonadota</taxon>
        <taxon>Gammaproteobacteria</taxon>
        <taxon>Enterobacterales</taxon>
        <taxon>Erwiniaceae</taxon>
        <taxon>Pantoea</taxon>
    </lineage>
</organism>
<proteinExistence type="predicted"/>
<keyword evidence="3" id="KW-1185">Reference proteome</keyword>
<evidence type="ECO:0000313" key="3">
    <source>
        <dbReference type="Proteomes" id="UP001515683"/>
    </source>
</evidence>
<comment type="caution">
    <text evidence="2">The sequence shown here is derived from an EMBL/GenBank/DDBJ whole genome shotgun (WGS) entry which is preliminary data.</text>
</comment>
<name>A0ABX0RGT2_9GAMM</name>
<evidence type="ECO:0000313" key="2">
    <source>
        <dbReference type="EMBL" id="NIF23501.1"/>
    </source>
</evidence>
<accession>A0ABX0RGT2</accession>
<dbReference type="Proteomes" id="UP001515683">
    <property type="component" value="Unassembled WGS sequence"/>
</dbReference>
<sequence>MPFQLGPLFPAVSTARPTSKPPNPKAPTTKPPTPEKLQEPSGPTTTVSPFRYRYCDALLNPTLPPPRSDNRTQLQEVTFYMLEEAQNKKMQANRAKLQHADSLTPEYLKTLNATMIDALQRKTCMLNSDYDYAIHRLESFTPRAVWKTPDYVTAWLHEVLTEDEEWNPDTEVLVKIEQADPDLPHSMYPYSLQDIFTPGFTTWVKHNVACTTQFTPGEISVQWPEDTPSVLINTQEKGIPIAYRALNENLKNLSPETQKEVIHEIFETLADNVELLKKQLLNIEKFDLNRVSVLSAQTWIDKKIKDTGMKFNTTLDPEEMISGILKKRVISTALLNPAKPTYIYRRENLRHILGQNMAEGALIENSLTQTITCEKIFWPPQLKKQPKLIDELTKINFGRSYADDVTTIKKDKKQLAFYTDVQKISILQTILSCLKLNSSITKQDFLVINKFLSGANNAQVVNIAAPGERAGIKLADIIAMPIKETNNEITALFFSLKDKKDPLLKITINKHRYNISGMQKKWILNHLSLYYEKLPVLYYTEKAATTFTGSAPSSRQKNRLQLSSQGFTLGSLSSELLNRRFEHTQYNIDTLMRSYNERIVSLLTKLGRELAGMAAVPLLVLGVVGAPHVILAGVIITLTTTVAPQMLKFITADTNVKREKALDEIAVAVLMEGVGYAAGKLAAKFFRSANNAVEAIKNNPAHLSSPVKLLQNSVKSSLNIPRSLLNRSMLSLEKIDTSEFMDEIILKIMRFLRRLKLDKATHSGRESPLENLRHLEDWSDFDLQKAFFSPSSPLIPQIKVQAPSRDTSLASSINENILSPSATYIDLNSPVYSVAPALRRLSHQLILFHTSDSVKISSFAARASEIGYSAGLKPVLEKIIRQLITAGLRNTRRDKEAPEKNQLRLLTTAVSPDVILPK</sequence>
<protein>
    <submittedName>
        <fullName evidence="2">Uncharacterized protein</fullName>
    </submittedName>
</protein>
<dbReference type="EMBL" id="VWXF01000008">
    <property type="protein sequence ID" value="NIF23501.1"/>
    <property type="molecule type" value="Genomic_DNA"/>
</dbReference>
<gene>
    <name evidence="2" type="ORF">F3J40_18125</name>
</gene>
<reference evidence="2 3" key="1">
    <citation type="journal article" date="2019" name="bioRxiv">
        <title>Bacteria contribute to plant secondary compound degradation in a generalist herbivore system.</title>
        <authorList>
            <person name="Francoeur C.B."/>
            <person name="Khadempour L."/>
            <person name="Moreira-Soto R.D."/>
            <person name="Gotting K."/>
            <person name="Book A.J."/>
            <person name="Pinto-Tomas A.A."/>
            <person name="Keefover-Ring K."/>
            <person name="Currie C.R."/>
        </authorList>
    </citation>
    <scope>NUCLEOTIDE SEQUENCE [LARGE SCALE GENOMIC DNA]</scope>
    <source>
        <strain evidence="2">Acro-835</strain>
    </source>
</reference>